<accession>A0A848M8S1</accession>
<keyword evidence="3" id="KW-1133">Transmembrane helix</keyword>
<dbReference type="GO" id="GO:0030420">
    <property type="term" value="P:establishment of competence for transformation"/>
    <property type="evidence" value="ECO:0007669"/>
    <property type="project" value="UniProtKB-KW"/>
</dbReference>
<dbReference type="InterPro" id="IPR012902">
    <property type="entry name" value="N_methyl_site"/>
</dbReference>
<evidence type="ECO:0000256" key="2">
    <source>
        <dbReference type="ARBA" id="ARBA00023287"/>
    </source>
</evidence>
<name>A0A848M8S1_PAELE</name>
<dbReference type="AlphaFoldDB" id="A0A848M8S1"/>
<evidence type="ECO:0000313" key="4">
    <source>
        <dbReference type="EMBL" id="NMO96659.1"/>
    </source>
</evidence>
<evidence type="ECO:0000256" key="1">
    <source>
        <dbReference type="ARBA" id="ARBA00004241"/>
    </source>
</evidence>
<proteinExistence type="predicted"/>
<comment type="caution">
    <text evidence="4">The sequence shown here is derived from an EMBL/GenBank/DDBJ whole genome shotgun (WGS) entry which is preliminary data.</text>
</comment>
<dbReference type="Pfam" id="PF07963">
    <property type="entry name" value="N_methyl"/>
    <property type="match status" value="1"/>
</dbReference>
<feature type="transmembrane region" description="Helical" evidence="3">
    <location>
        <begin position="21"/>
        <end position="43"/>
    </location>
</feature>
<keyword evidence="3" id="KW-0472">Membrane</keyword>
<dbReference type="GO" id="GO:0009986">
    <property type="term" value="C:cell surface"/>
    <property type="evidence" value="ECO:0007669"/>
    <property type="project" value="UniProtKB-SubCell"/>
</dbReference>
<reference evidence="4 5" key="1">
    <citation type="submission" date="2020-04" db="EMBL/GenBank/DDBJ databases">
        <title>Paenibacillus algicola sp. nov., a novel marine bacterium producing alginate lyase.</title>
        <authorList>
            <person name="Huang H."/>
        </authorList>
    </citation>
    <scope>NUCLEOTIDE SEQUENCE [LARGE SCALE GENOMIC DNA]</scope>
    <source>
        <strain evidence="4 5">L7-75</strain>
    </source>
</reference>
<evidence type="ECO:0000256" key="3">
    <source>
        <dbReference type="SAM" id="Phobius"/>
    </source>
</evidence>
<gene>
    <name evidence="4" type="ORF">HII30_12845</name>
</gene>
<keyword evidence="2" id="KW-0178">Competence</keyword>
<comment type="subcellular location">
    <subcellularLocation>
        <location evidence="1">Cell surface</location>
    </subcellularLocation>
</comment>
<dbReference type="NCBIfam" id="TIGR02532">
    <property type="entry name" value="IV_pilin_GFxxxE"/>
    <property type="match status" value="1"/>
</dbReference>
<sequence length="184" mass="20097">MKKFVNRIQLHRQDGFTLIELIAALAVFSLIAGLISAVTIFGFRQYNRITLENSLREEGDIAMSSVMTELYTFAPDYIMNVEGSSGIILQKGEGDTAEKRRIEIVNGTLVMGQASLEAADLETGSPYEIDADLTGSLIQAQTADGRACRSSAPCASGLIDIRLKLTRTAQQENHGMELESKFGF</sequence>
<organism evidence="4 5">
    <name type="scientific">Paenibacillus lemnae</name>
    <dbReference type="NCBI Taxonomy" id="1330551"/>
    <lineage>
        <taxon>Bacteria</taxon>
        <taxon>Bacillati</taxon>
        <taxon>Bacillota</taxon>
        <taxon>Bacilli</taxon>
        <taxon>Bacillales</taxon>
        <taxon>Paenibacillaceae</taxon>
        <taxon>Paenibacillus</taxon>
    </lineage>
</organism>
<dbReference type="Proteomes" id="UP000565468">
    <property type="component" value="Unassembled WGS sequence"/>
</dbReference>
<keyword evidence="5" id="KW-1185">Reference proteome</keyword>
<protein>
    <submittedName>
        <fullName evidence="4">Prepilin-type N-terminal cleavage/methylation domain-containing protein</fullName>
    </submittedName>
</protein>
<dbReference type="EMBL" id="JABBPN010000011">
    <property type="protein sequence ID" value="NMO96659.1"/>
    <property type="molecule type" value="Genomic_DNA"/>
</dbReference>
<keyword evidence="3" id="KW-0812">Transmembrane</keyword>
<evidence type="ECO:0000313" key="5">
    <source>
        <dbReference type="Proteomes" id="UP000565468"/>
    </source>
</evidence>
<dbReference type="RefSeq" id="WP_169505449.1">
    <property type="nucleotide sequence ID" value="NZ_JABBPN010000011.1"/>
</dbReference>